<dbReference type="InterPro" id="IPR012257">
    <property type="entry name" value="Glc_ox_4Fe-4S"/>
</dbReference>
<name>A0ABW4Y660_9GAMM</name>
<dbReference type="RefSeq" id="WP_386025239.1">
    <property type="nucleotide sequence ID" value="NZ_JBHUHX010000015.1"/>
</dbReference>
<evidence type="ECO:0000313" key="9">
    <source>
        <dbReference type="Proteomes" id="UP001597337"/>
    </source>
</evidence>
<dbReference type="InterPro" id="IPR009051">
    <property type="entry name" value="Helical_ferredxn"/>
</dbReference>
<sequence>MQTEILPEFLDTADGREADAILRNCVHCGFCTATCPTYQLLGDELDGPRGRIYQIKSVLEGELPTRVTQLHLDRCLTCRSCETTCPSGVRYARLLDIGRHLVEERVRRPLFERWLRRVLVFALSHAGRARALIGLARLLSPLLPSALRAKVPRSRPVGHWPRPRGRRRVLVLGGCVQAAATPATNAAAARILDRFGMDLVEPTGAGCCGAVAHHLDAREDAMRAMKRNIDAWWPEIASGCEAILVNASACGAMVKDYGELLANDPSYALKAARVSALARDPVELLAGIEDLSPLGVSGGGRRVAFHAPCSLQHGQRIRSVVESILVRCGFVPTQIPDAHLCCGSAGTYSITQPGLSLRLRDDKLAALVSGAPEVIATANIGCQLHLDAGTEIPVVHWLELLDPDRVDPGHSRS</sequence>
<dbReference type="PANTHER" id="PTHR32479:SF17">
    <property type="entry name" value="GLYCOLATE OXIDASE IRON-SULFUR SUBUNIT"/>
    <property type="match status" value="1"/>
</dbReference>
<dbReference type="NCBIfam" id="NF008434">
    <property type="entry name" value="PRK11274.1"/>
    <property type="match status" value="1"/>
</dbReference>
<keyword evidence="3" id="KW-0677">Repeat</keyword>
<accession>A0ABW4Y660</accession>
<dbReference type="PROSITE" id="PS51379">
    <property type="entry name" value="4FE4S_FER_2"/>
    <property type="match status" value="2"/>
</dbReference>
<keyword evidence="2 6" id="KW-0479">Metal-binding</keyword>
<dbReference type="SUPFAM" id="SSF54862">
    <property type="entry name" value="4Fe-4S ferredoxins"/>
    <property type="match status" value="1"/>
</dbReference>
<evidence type="ECO:0000256" key="5">
    <source>
        <dbReference type="ARBA" id="ARBA00023014"/>
    </source>
</evidence>
<evidence type="ECO:0000259" key="7">
    <source>
        <dbReference type="PROSITE" id="PS51379"/>
    </source>
</evidence>
<keyword evidence="9" id="KW-1185">Reference proteome</keyword>
<dbReference type="PANTHER" id="PTHR32479">
    <property type="entry name" value="GLYCOLATE OXIDASE IRON-SULFUR SUBUNIT"/>
    <property type="match status" value="1"/>
</dbReference>
<keyword evidence="5 6" id="KW-0411">Iron-sulfur</keyword>
<dbReference type="EC" id="1.1.99.14" evidence="6"/>
<keyword evidence="6" id="KW-0249">Electron transport</keyword>
<feature type="domain" description="4Fe-4S ferredoxin-type" evidence="7">
    <location>
        <begin position="16"/>
        <end position="47"/>
    </location>
</feature>
<dbReference type="InterPro" id="IPR017896">
    <property type="entry name" value="4Fe4S_Fe-S-bd"/>
</dbReference>
<evidence type="ECO:0000256" key="2">
    <source>
        <dbReference type="ARBA" id="ARBA00022723"/>
    </source>
</evidence>
<gene>
    <name evidence="8" type="primary">glcF</name>
    <name evidence="8" type="ORF">ACFSJC_07305</name>
</gene>
<dbReference type="InterPro" id="IPR017900">
    <property type="entry name" value="4Fe4S_Fe_S_CS"/>
</dbReference>
<reference evidence="9" key="1">
    <citation type="journal article" date="2019" name="Int. J. Syst. Evol. Microbiol.">
        <title>The Global Catalogue of Microorganisms (GCM) 10K type strain sequencing project: providing services to taxonomists for standard genome sequencing and annotation.</title>
        <authorList>
            <consortium name="The Broad Institute Genomics Platform"/>
            <consortium name="The Broad Institute Genome Sequencing Center for Infectious Disease"/>
            <person name="Wu L."/>
            <person name="Ma J."/>
        </authorList>
    </citation>
    <scope>NUCLEOTIDE SEQUENCE [LARGE SCALE GENOMIC DNA]</scope>
    <source>
        <strain evidence="9">KACC 12597</strain>
    </source>
</reference>
<dbReference type="PROSITE" id="PS00198">
    <property type="entry name" value="4FE4S_FER_1"/>
    <property type="match status" value="1"/>
</dbReference>
<comment type="cofactor">
    <cofactor evidence="6">
        <name>[4Fe-4S] cluster</name>
        <dbReference type="ChEBI" id="CHEBI:49883"/>
    </cofactor>
    <text evidence="6">Binds 2 [4Fe-4S] clusters.</text>
</comment>
<keyword evidence="8" id="KW-0560">Oxidoreductase</keyword>
<dbReference type="InterPro" id="IPR004017">
    <property type="entry name" value="Cys_rich_dom"/>
</dbReference>
<keyword evidence="1 6" id="KW-0004">4Fe-4S</keyword>
<dbReference type="Proteomes" id="UP001597337">
    <property type="component" value="Unassembled WGS sequence"/>
</dbReference>
<dbReference type="EMBL" id="JBHUHX010000015">
    <property type="protein sequence ID" value="MFD2111642.1"/>
    <property type="molecule type" value="Genomic_DNA"/>
</dbReference>
<proteinExistence type="predicted"/>
<evidence type="ECO:0000256" key="4">
    <source>
        <dbReference type="ARBA" id="ARBA00023004"/>
    </source>
</evidence>
<keyword evidence="6" id="KW-0813">Transport</keyword>
<dbReference type="Pfam" id="PF13183">
    <property type="entry name" value="Fer4_8"/>
    <property type="match status" value="1"/>
</dbReference>
<protein>
    <recommendedName>
        <fullName evidence="6">Glycolate oxidase iron-sulfur subunit</fullName>
        <ecNumber evidence="6">1.1.99.14</ecNumber>
    </recommendedName>
</protein>
<comment type="catalytic activity">
    <reaction evidence="6">
        <text>(R)-lactate + A = pyruvate + AH2</text>
        <dbReference type="Rhea" id="RHEA:15089"/>
        <dbReference type="ChEBI" id="CHEBI:13193"/>
        <dbReference type="ChEBI" id="CHEBI:15361"/>
        <dbReference type="ChEBI" id="CHEBI:16004"/>
        <dbReference type="ChEBI" id="CHEBI:17499"/>
    </reaction>
</comment>
<comment type="caution">
    <text evidence="8">The sequence shown here is derived from an EMBL/GenBank/DDBJ whole genome shotgun (WGS) entry which is preliminary data.</text>
</comment>
<feature type="domain" description="4Fe-4S ferredoxin-type" evidence="7">
    <location>
        <begin position="66"/>
        <end position="95"/>
    </location>
</feature>
<dbReference type="Pfam" id="PF02754">
    <property type="entry name" value="CCG"/>
    <property type="match status" value="2"/>
</dbReference>
<dbReference type="PIRSF" id="PIRSF000139">
    <property type="entry name" value="Glc_ox_4Fe-4S"/>
    <property type="match status" value="1"/>
</dbReference>
<evidence type="ECO:0000313" key="8">
    <source>
        <dbReference type="EMBL" id="MFD2111642.1"/>
    </source>
</evidence>
<evidence type="ECO:0000256" key="1">
    <source>
        <dbReference type="ARBA" id="ARBA00022485"/>
    </source>
</evidence>
<dbReference type="Gene3D" id="1.10.1060.10">
    <property type="entry name" value="Alpha-helical ferredoxin"/>
    <property type="match status" value="1"/>
</dbReference>
<dbReference type="GO" id="GO:0019154">
    <property type="term" value="F:glycolate dehydrogenase activity"/>
    <property type="evidence" value="ECO:0007669"/>
    <property type="project" value="UniProtKB-EC"/>
</dbReference>
<organism evidence="8 9">
    <name type="scientific">Thiorhodococcus fuscus</name>
    <dbReference type="NCBI Taxonomy" id="527200"/>
    <lineage>
        <taxon>Bacteria</taxon>
        <taxon>Pseudomonadati</taxon>
        <taxon>Pseudomonadota</taxon>
        <taxon>Gammaproteobacteria</taxon>
        <taxon>Chromatiales</taxon>
        <taxon>Chromatiaceae</taxon>
        <taxon>Thiorhodococcus</taxon>
    </lineage>
</organism>
<evidence type="ECO:0000256" key="3">
    <source>
        <dbReference type="ARBA" id="ARBA00022737"/>
    </source>
</evidence>
<comment type="function">
    <text evidence="6">Component of a complex that catalyzes the oxidation of glycolate to glyoxylate.</text>
</comment>
<comment type="catalytic activity">
    <reaction evidence="6">
        <text>glycolate + A = glyoxylate + AH2</text>
        <dbReference type="Rhea" id="RHEA:21264"/>
        <dbReference type="ChEBI" id="CHEBI:13193"/>
        <dbReference type="ChEBI" id="CHEBI:17499"/>
        <dbReference type="ChEBI" id="CHEBI:29805"/>
        <dbReference type="ChEBI" id="CHEBI:36655"/>
        <dbReference type="EC" id="1.1.99.14"/>
    </reaction>
</comment>
<evidence type="ECO:0000256" key="6">
    <source>
        <dbReference type="PIRNR" id="PIRNR000139"/>
    </source>
</evidence>
<keyword evidence="4 6" id="KW-0408">Iron</keyword>